<dbReference type="InterPro" id="IPR050100">
    <property type="entry name" value="TRAFAC_GTPase_members"/>
</dbReference>
<comment type="caution">
    <text evidence="3">The sequence shown here is derived from an EMBL/GenBank/DDBJ whole genome shotgun (WGS) entry which is preliminary data.</text>
</comment>
<proteinExistence type="predicted"/>
<dbReference type="STRING" id="35608.A0A2U1MAX0"/>
<sequence>MVWSADVGKSALRKQFTAQEDDAHFETDNTRFTILDVDRQGQESSIPNIISRADIGVLVISSLPGEFGNVFVKDGLTSRLLTLAKIHGVSELLVAVNKMDHESVQWSPKRCMLLFWSSLMYLYDFI</sequence>
<protein>
    <submittedName>
        <fullName evidence="3">Translation elongation/initiation factor family protein</fullName>
    </submittedName>
</protein>
<dbReference type="GO" id="GO:0005525">
    <property type="term" value="F:GTP binding"/>
    <property type="evidence" value="ECO:0007669"/>
    <property type="project" value="UniProtKB-KW"/>
</dbReference>
<evidence type="ECO:0000256" key="1">
    <source>
        <dbReference type="ARBA" id="ARBA00022741"/>
    </source>
</evidence>
<dbReference type="Gene3D" id="3.40.50.300">
    <property type="entry name" value="P-loop containing nucleotide triphosphate hydrolases"/>
    <property type="match status" value="1"/>
</dbReference>
<dbReference type="EMBL" id="PKPP01005916">
    <property type="protein sequence ID" value="PWA58356.1"/>
    <property type="molecule type" value="Genomic_DNA"/>
</dbReference>
<organism evidence="3 4">
    <name type="scientific">Artemisia annua</name>
    <name type="common">Sweet wormwood</name>
    <dbReference type="NCBI Taxonomy" id="35608"/>
    <lineage>
        <taxon>Eukaryota</taxon>
        <taxon>Viridiplantae</taxon>
        <taxon>Streptophyta</taxon>
        <taxon>Embryophyta</taxon>
        <taxon>Tracheophyta</taxon>
        <taxon>Spermatophyta</taxon>
        <taxon>Magnoliopsida</taxon>
        <taxon>eudicotyledons</taxon>
        <taxon>Gunneridae</taxon>
        <taxon>Pentapetalae</taxon>
        <taxon>asterids</taxon>
        <taxon>campanulids</taxon>
        <taxon>Asterales</taxon>
        <taxon>Asteraceae</taxon>
        <taxon>Asteroideae</taxon>
        <taxon>Anthemideae</taxon>
        <taxon>Artemisiinae</taxon>
        <taxon>Artemisia</taxon>
    </lineage>
</organism>
<keyword evidence="3" id="KW-0648">Protein biosynthesis</keyword>
<keyword evidence="4" id="KW-1185">Reference proteome</keyword>
<dbReference type="InterPro" id="IPR027417">
    <property type="entry name" value="P-loop_NTPase"/>
</dbReference>
<dbReference type="Proteomes" id="UP000245207">
    <property type="component" value="Unassembled WGS sequence"/>
</dbReference>
<gene>
    <name evidence="3" type="ORF">CTI12_AA400640</name>
</gene>
<dbReference type="SUPFAM" id="SSF52540">
    <property type="entry name" value="P-loop containing nucleoside triphosphate hydrolases"/>
    <property type="match status" value="1"/>
</dbReference>
<accession>A0A2U1MAX0</accession>
<dbReference type="PANTHER" id="PTHR23115">
    <property type="entry name" value="TRANSLATION FACTOR"/>
    <property type="match status" value="1"/>
</dbReference>
<evidence type="ECO:0000256" key="2">
    <source>
        <dbReference type="ARBA" id="ARBA00023134"/>
    </source>
</evidence>
<dbReference type="GO" id="GO:0003743">
    <property type="term" value="F:translation initiation factor activity"/>
    <property type="evidence" value="ECO:0007669"/>
    <property type="project" value="UniProtKB-KW"/>
</dbReference>
<evidence type="ECO:0000313" key="3">
    <source>
        <dbReference type="EMBL" id="PWA58356.1"/>
    </source>
</evidence>
<keyword evidence="2" id="KW-0342">GTP-binding</keyword>
<name>A0A2U1MAX0_ARTAN</name>
<keyword evidence="3" id="KW-0396">Initiation factor</keyword>
<reference evidence="3 4" key="1">
    <citation type="journal article" date="2018" name="Mol. Plant">
        <title>The genome of Artemisia annua provides insight into the evolution of Asteraceae family and artemisinin biosynthesis.</title>
        <authorList>
            <person name="Shen Q."/>
            <person name="Zhang L."/>
            <person name="Liao Z."/>
            <person name="Wang S."/>
            <person name="Yan T."/>
            <person name="Shi P."/>
            <person name="Liu M."/>
            <person name="Fu X."/>
            <person name="Pan Q."/>
            <person name="Wang Y."/>
            <person name="Lv Z."/>
            <person name="Lu X."/>
            <person name="Zhang F."/>
            <person name="Jiang W."/>
            <person name="Ma Y."/>
            <person name="Chen M."/>
            <person name="Hao X."/>
            <person name="Li L."/>
            <person name="Tang Y."/>
            <person name="Lv G."/>
            <person name="Zhou Y."/>
            <person name="Sun X."/>
            <person name="Brodelius P.E."/>
            <person name="Rose J.K.C."/>
            <person name="Tang K."/>
        </authorList>
    </citation>
    <scope>NUCLEOTIDE SEQUENCE [LARGE SCALE GENOMIC DNA]</scope>
    <source>
        <strain evidence="4">cv. Huhao1</strain>
        <tissue evidence="3">Leaf</tissue>
    </source>
</reference>
<evidence type="ECO:0000313" key="4">
    <source>
        <dbReference type="Proteomes" id="UP000245207"/>
    </source>
</evidence>
<dbReference type="AlphaFoldDB" id="A0A2U1MAX0"/>
<keyword evidence="1" id="KW-0547">Nucleotide-binding</keyword>